<accession>A0ABM6ENE4</accession>
<keyword evidence="5" id="KW-1185">Reference proteome</keyword>
<feature type="signal peptide" evidence="3">
    <location>
        <begin position="1"/>
        <end position="21"/>
    </location>
</feature>
<reference evidence="4 5" key="1">
    <citation type="submission" date="2016-06" db="EMBL/GenBank/DDBJ databases">
        <title>Complete genome sequence of Edwardsiella hoshinae ATCC 35051.</title>
        <authorList>
            <person name="Reichley S.R."/>
            <person name="Waldbieser G.C."/>
            <person name="Lawrence M.L."/>
            <person name="Griffin M.J."/>
        </authorList>
    </citation>
    <scope>NUCLEOTIDE SEQUENCE [LARGE SCALE GENOMIC DNA]</scope>
    <source>
        <strain evidence="4 5">ATCC 35051</strain>
    </source>
</reference>
<dbReference type="EMBL" id="CP016043">
    <property type="protein sequence ID" value="AOV98666.1"/>
    <property type="molecule type" value="Genomic_DNA"/>
</dbReference>
<dbReference type="Pfam" id="PF02432">
    <property type="entry name" value="Fimbrial_K88"/>
    <property type="match status" value="1"/>
</dbReference>
<proteinExistence type="inferred from homology"/>
<dbReference type="InterPro" id="IPR003467">
    <property type="entry name" value="Fimbrial_K88_FaeH"/>
</dbReference>
<comment type="similarity">
    <text evidence="2">Belongs to the fimbrial K88 protein family.</text>
</comment>
<name>A0ABM6ENE4_9GAMM</name>
<dbReference type="Proteomes" id="UP000175893">
    <property type="component" value="Chromosome"/>
</dbReference>
<gene>
    <name evidence="4" type="ORF">A9798_15365</name>
</gene>
<evidence type="ECO:0000313" key="4">
    <source>
        <dbReference type="EMBL" id="AOV98666.1"/>
    </source>
</evidence>
<evidence type="ECO:0000256" key="3">
    <source>
        <dbReference type="SAM" id="SignalP"/>
    </source>
</evidence>
<sequence length="296" mass="30803">MNKTFIALALSAIGILGTAHAAPTWENASNGTFNKTYTTSGTVYGKEYSQQWEWAVGSGLPNLEGALGATTRAGARQITIPINQDVLILAGRTKEAFAVPSAFESGGVGAIPQISYKNADNQDALSKQGTEQGTGKGTLNLIIKNTATQQNIGTMAVHITAAGAKGLGKPAETTGKSASLWAYNSTMIFNGGLPTSSGSTINYLHQATTVIKKFSGNGDDFILQQIKQKAPKITSLTPSREGSGASENMAYSDGTVVSAIYALGIASGQTMVATVNGDVTNTTQWTAPLKIQVTYN</sequence>
<evidence type="ECO:0000256" key="2">
    <source>
        <dbReference type="ARBA" id="ARBA00049989"/>
    </source>
</evidence>
<keyword evidence="1 3" id="KW-0732">Signal</keyword>
<organism evidence="4 5">
    <name type="scientific">Edwardsiella hoshinae</name>
    <dbReference type="NCBI Taxonomy" id="93378"/>
    <lineage>
        <taxon>Bacteria</taxon>
        <taxon>Pseudomonadati</taxon>
        <taxon>Pseudomonadota</taxon>
        <taxon>Gammaproteobacteria</taxon>
        <taxon>Enterobacterales</taxon>
        <taxon>Hafniaceae</taxon>
        <taxon>Edwardsiella</taxon>
    </lineage>
</organism>
<feature type="chain" id="PRO_5046530348" evidence="3">
    <location>
        <begin position="22"/>
        <end position="296"/>
    </location>
</feature>
<protein>
    <submittedName>
        <fullName evidence="4">Uncharacterized protein</fullName>
    </submittedName>
</protein>
<evidence type="ECO:0000256" key="1">
    <source>
        <dbReference type="ARBA" id="ARBA00022729"/>
    </source>
</evidence>
<evidence type="ECO:0000313" key="5">
    <source>
        <dbReference type="Proteomes" id="UP000175893"/>
    </source>
</evidence>